<feature type="domain" description="Bicarbonate transporter-like transmembrane" evidence="6">
    <location>
        <begin position="26"/>
        <end position="134"/>
    </location>
</feature>
<feature type="transmembrane region" description="Helical" evidence="5">
    <location>
        <begin position="103"/>
        <end position="121"/>
    </location>
</feature>
<dbReference type="PANTHER" id="PTHR11453:SF36">
    <property type="entry name" value="ANION EXCHANGE PROTEIN"/>
    <property type="match status" value="1"/>
</dbReference>
<evidence type="ECO:0000313" key="7">
    <source>
        <dbReference type="EMBL" id="VDK30794.1"/>
    </source>
</evidence>
<feature type="transmembrane region" description="Helical" evidence="5">
    <location>
        <begin position="66"/>
        <end position="83"/>
    </location>
</feature>
<dbReference type="WBParaSite" id="GPUH_0000172701-mRNA-1">
    <property type="protein sequence ID" value="GPUH_0000172701-mRNA-1"/>
    <property type="gene ID" value="GPUH_0000172701"/>
</dbReference>
<dbReference type="GO" id="GO:0005886">
    <property type="term" value="C:plasma membrane"/>
    <property type="evidence" value="ECO:0007669"/>
    <property type="project" value="TreeGrafter"/>
</dbReference>
<evidence type="ECO:0000256" key="2">
    <source>
        <dbReference type="ARBA" id="ARBA00022692"/>
    </source>
</evidence>
<dbReference type="OrthoDB" id="1735926at2759"/>
<dbReference type="GO" id="GO:0005452">
    <property type="term" value="F:solute:inorganic anion antiporter activity"/>
    <property type="evidence" value="ECO:0007669"/>
    <property type="project" value="InterPro"/>
</dbReference>
<keyword evidence="2 5" id="KW-0812">Transmembrane</keyword>
<gene>
    <name evidence="7" type="ORF">GPUH_LOCUS1723</name>
</gene>
<evidence type="ECO:0000313" key="8">
    <source>
        <dbReference type="Proteomes" id="UP000271098"/>
    </source>
</evidence>
<evidence type="ECO:0000256" key="3">
    <source>
        <dbReference type="ARBA" id="ARBA00022989"/>
    </source>
</evidence>
<accession>A0A183CZ32</accession>
<keyword evidence="3 5" id="KW-1133">Transmembrane helix</keyword>
<dbReference type="Proteomes" id="UP000271098">
    <property type="component" value="Unassembled WGS sequence"/>
</dbReference>
<dbReference type="Pfam" id="PF00955">
    <property type="entry name" value="HCO3_cotransp"/>
    <property type="match status" value="1"/>
</dbReference>
<dbReference type="GO" id="GO:0051453">
    <property type="term" value="P:regulation of intracellular pH"/>
    <property type="evidence" value="ECO:0007669"/>
    <property type="project" value="TreeGrafter"/>
</dbReference>
<dbReference type="GO" id="GO:0008510">
    <property type="term" value="F:sodium:bicarbonate symporter activity"/>
    <property type="evidence" value="ECO:0007669"/>
    <property type="project" value="TreeGrafter"/>
</dbReference>
<dbReference type="AlphaFoldDB" id="A0A183CZ32"/>
<reference evidence="9" key="1">
    <citation type="submission" date="2016-06" db="UniProtKB">
        <authorList>
            <consortium name="WormBaseParasite"/>
        </authorList>
    </citation>
    <scope>IDENTIFICATION</scope>
</reference>
<keyword evidence="8" id="KW-1185">Reference proteome</keyword>
<dbReference type="InterPro" id="IPR003020">
    <property type="entry name" value="HCO3_transpt_euk"/>
</dbReference>
<dbReference type="GO" id="GO:0006820">
    <property type="term" value="P:monoatomic anion transport"/>
    <property type="evidence" value="ECO:0007669"/>
    <property type="project" value="InterPro"/>
</dbReference>
<dbReference type="PANTHER" id="PTHR11453">
    <property type="entry name" value="ANION EXCHANGE PROTEIN"/>
    <property type="match status" value="1"/>
</dbReference>
<evidence type="ECO:0000313" key="9">
    <source>
        <dbReference type="WBParaSite" id="GPUH_0000172701-mRNA-1"/>
    </source>
</evidence>
<dbReference type="EMBL" id="UYRT01002220">
    <property type="protein sequence ID" value="VDK30794.1"/>
    <property type="molecule type" value="Genomic_DNA"/>
</dbReference>
<evidence type="ECO:0000259" key="6">
    <source>
        <dbReference type="Pfam" id="PF00955"/>
    </source>
</evidence>
<proteinExistence type="predicted"/>
<protein>
    <submittedName>
        <fullName evidence="9">HCO3_cotransp domain-containing protein</fullName>
    </submittedName>
</protein>
<keyword evidence="4 5" id="KW-0472">Membrane</keyword>
<comment type="subcellular location">
    <subcellularLocation>
        <location evidence="1">Membrane</location>
        <topology evidence="1">Multi-pass membrane protein</topology>
    </subcellularLocation>
</comment>
<sequence length="139" mass="15636">DPHATCRCIDKGAPIAKALNVIDKNNWKDIIHNSTHIDYSQVGLERCRSLYGTLEGEGCFVLYDKLLMSLVLMLGTFALAITFKKMRNSCYFPSRIRQIFSDFAVMISIVIMTSIDMFVGINTPKLNVPSSFRVISLPL</sequence>
<dbReference type="InterPro" id="IPR011531">
    <property type="entry name" value="HCO3_transpt-like_TM_dom"/>
</dbReference>
<reference evidence="7 8" key="2">
    <citation type="submission" date="2018-11" db="EMBL/GenBank/DDBJ databases">
        <authorList>
            <consortium name="Pathogen Informatics"/>
        </authorList>
    </citation>
    <scope>NUCLEOTIDE SEQUENCE [LARGE SCALE GENOMIC DNA]</scope>
</reference>
<evidence type="ECO:0000256" key="1">
    <source>
        <dbReference type="ARBA" id="ARBA00004141"/>
    </source>
</evidence>
<name>A0A183CZ32_9BILA</name>
<organism evidence="9">
    <name type="scientific">Gongylonema pulchrum</name>
    <dbReference type="NCBI Taxonomy" id="637853"/>
    <lineage>
        <taxon>Eukaryota</taxon>
        <taxon>Metazoa</taxon>
        <taxon>Ecdysozoa</taxon>
        <taxon>Nematoda</taxon>
        <taxon>Chromadorea</taxon>
        <taxon>Rhabditida</taxon>
        <taxon>Spirurina</taxon>
        <taxon>Spiruromorpha</taxon>
        <taxon>Spiruroidea</taxon>
        <taxon>Gongylonematidae</taxon>
        <taxon>Gongylonema</taxon>
    </lineage>
</organism>
<evidence type="ECO:0000256" key="4">
    <source>
        <dbReference type="ARBA" id="ARBA00023136"/>
    </source>
</evidence>
<evidence type="ECO:0000256" key="5">
    <source>
        <dbReference type="SAM" id="Phobius"/>
    </source>
</evidence>